<feature type="repeat" description="WD" evidence="3">
    <location>
        <begin position="1110"/>
        <end position="1141"/>
    </location>
</feature>
<feature type="repeat" description="WD" evidence="3">
    <location>
        <begin position="898"/>
        <end position="939"/>
    </location>
</feature>
<dbReference type="InterPro" id="IPR001387">
    <property type="entry name" value="Cro/C1-type_HTH"/>
</dbReference>
<dbReference type="Proteomes" id="UP001206128">
    <property type="component" value="Unassembled WGS sequence"/>
</dbReference>
<protein>
    <submittedName>
        <fullName evidence="5">WD40 repeat</fullName>
    </submittedName>
</protein>
<dbReference type="PRINTS" id="PR00320">
    <property type="entry name" value="GPROTEINBRPT"/>
</dbReference>
<keyword evidence="6" id="KW-1185">Reference proteome</keyword>
<comment type="caution">
    <text evidence="5">The sequence shown here is derived from an EMBL/GenBank/DDBJ whole genome shotgun (WGS) entry which is preliminary data.</text>
</comment>
<dbReference type="SUPFAM" id="SSF50978">
    <property type="entry name" value="WD40 repeat-like"/>
    <property type="match status" value="2"/>
</dbReference>
<organism evidence="5 6">
    <name type="scientific">Goodfellowiella coeruleoviolacea</name>
    <dbReference type="NCBI Taxonomy" id="334858"/>
    <lineage>
        <taxon>Bacteria</taxon>
        <taxon>Bacillati</taxon>
        <taxon>Actinomycetota</taxon>
        <taxon>Actinomycetes</taxon>
        <taxon>Pseudonocardiales</taxon>
        <taxon>Pseudonocardiaceae</taxon>
        <taxon>Goodfellowiella</taxon>
    </lineage>
</organism>
<feature type="repeat" description="WD" evidence="3">
    <location>
        <begin position="690"/>
        <end position="731"/>
    </location>
</feature>
<evidence type="ECO:0000313" key="6">
    <source>
        <dbReference type="Proteomes" id="UP001206128"/>
    </source>
</evidence>
<dbReference type="PROSITE" id="PS00678">
    <property type="entry name" value="WD_REPEATS_1"/>
    <property type="match status" value="1"/>
</dbReference>
<dbReference type="InterPro" id="IPR019775">
    <property type="entry name" value="WD40_repeat_CS"/>
</dbReference>
<feature type="repeat" description="WD" evidence="3">
    <location>
        <begin position="939"/>
        <end position="973"/>
    </location>
</feature>
<evidence type="ECO:0000259" key="4">
    <source>
        <dbReference type="SMART" id="SM00530"/>
    </source>
</evidence>
<gene>
    <name evidence="5" type="ORF">LX83_001174</name>
</gene>
<feature type="repeat" description="WD" evidence="3">
    <location>
        <begin position="1024"/>
        <end position="1054"/>
    </location>
</feature>
<dbReference type="Gene3D" id="2.130.10.10">
    <property type="entry name" value="YVTN repeat-like/Quinoprotein amine dehydrogenase"/>
    <property type="match status" value="5"/>
</dbReference>
<evidence type="ECO:0000313" key="5">
    <source>
        <dbReference type="EMBL" id="MCP2164334.1"/>
    </source>
</evidence>
<accession>A0AAE3GBH5</accession>
<feature type="repeat" description="WD" evidence="3">
    <location>
        <begin position="815"/>
        <end position="856"/>
    </location>
</feature>
<evidence type="ECO:0000256" key="3">
    <source>
        <dbReference type="PROSITE-ProRule" id="PRU00221"/>
    </source>
</evidence>
<dbReference type="CDD" id="cd00200">
    <property type="entry name" value="WD40"/>
    <property type="match status" value="2"/>
</dbReference>
<dbReference type="InterPro" id="IPR036322">
    <property type="entry name" value="WD40_repeat_dom_sf"/>
</dbReference>
<dbReference type="InterPro" id="IPR001680">
    <property type="entry name" value="WD40_rpt"/>
</dbReference>
<feature type="repeat" description="WD" evidence="3">
    <location>
        <begin position="773"/>
        <end position="814"/>
    </location>
</feature>
<dbReference type="AlphaFoldDB" id="A0AAE3GBH5"/>
<keyword evidence="2" id="KW-0677">Repeat</keyword>
<dbReference type="SUPFAM" id="SSF50998">
    <property type="entry name" value="Quinoprotein alcohol dehydrogenase-like"/>
    <property type="match status" value="1"/>
</dbReference>
<dbReference type="Pfam" id="PF00400">
    <property type="entry name" value="WD40"/>
    <property type="match status" value="12"/>
</dbReference>
<dbReference type="RefSeq" id="WP_253767846.1">
    <property type="nucleotide sequence ID" value="NZ_JAMTCK010000002.1"/>
</dbReference>
<feature type="repeat" description="WD" evidence="3">
    <location>
        <begin position="982"/>
        <end position="1013"/>
    </location>
</feature>
<dbReference type="PANTHER" id="PTHR19879:SF9">
    <property type="entry name" value="TRANSCRIPTION INITIATION FACTOR TFIID SUBUNIT 5"/>
    <property type="match status" value="1"/>
</dbReference>
<feature type="repeat" description="WD" evidence="3">
    <location>
        <begin position="1074"/>
        <end position="1098"/>
    </location>
</feature>
<dbReference type="InterPro" id="IPR011047">
    <property type="entry name" value="Quinoprotein_ADH-like_sf"/>
</dbReference>
<keyword evidence="1 3" id="KW-0853">WD repeat</keyword>
<dbReference type="InterPro" id="IPR020472">
    <property type="entry name" value="WD40_PAC1"/>
</dbReference>
<dbReference type="EMBL" id="JAMTCK010000002">
    <property type="protein sequence ID" value="MCP2164334.1"/>
    <property type="molecule type" value="Genomic_DNA"/>
</dbReference>
<dbReference type="InterPro" id="IPR049052">
    <property type="entry name" value="nSTAND1"/>
</dbReference>
<feature type="repeat" description="WD" evidence="3">
    <location>
        <begin position="741"/>
        <end position="772"/>
    </location>
</feature>
<feature type="repeat" description="WD" evidence="3">
    <location>
        <begin position="856"/>
        <end position="888"/>
    </location>
</feature>
<dbReference type="CDD" id="cd00093">
    <property type="entry name" value="HTH_XRE"/>
    <property type="match status" value="1"/>
</dbReference>
<dbReference type="PROSITE" id="PS50082">
    <property type="entry name" value="WD_REPEATS_2"/>
    <property type="match status" value="12"/>
</dbReference>
<dbReference type="Pfam" id="PF20703">
    <property type="entry name" value="nSTAND1"/>
    <property type="match status" value="1"/>
</dbReference>
<feature type="repeat" description="WD" evidence="3">
    <location>
        <begin position="605"/>
        <end position="636"/>
    </location>
</feature>
<feature type="domain" description="HTH cro/C1-type" evidence="4">
    <location>
        <begin position="21"/>
        <end position="77"/>
    </location>
</feature>
<dbReference type="SMART" id="SM00320">
    <property type="entry name" value="WD40"/>
    <property type="match status" value="14"/>
</dbReference>
<name>A0AAE3GBH5_9PSEU</name>
<evidence type="ECO:0000256" key="1">
    <source>
        <dbReference type="ARBA" id="ARBA00022574"/>
    </source>
</evidence>
<sequence>MGRPERTIDPAKGPLQRFAFELRQLRETAGRPSYRELAKRSHYSVTVLSEAAGGSTFPTLAVTLAYAEACGADRASWQANWERTAAELAEHRDDNQDAAPDNPPYLGLSPFRTTDAPRFHGRGALVARLRTRVLDTPLLAVFGASGAGISSLLRAGLLPALADCHTVLITPSDYFANPVAHQRKLSELLPNAGTTTAPGPVGGRTAPTHTVLVVDQFEEVFADGRDERDRDELVDELLAFAACPEHRVVLAARASVTARCAALPRLGPALAGNGLLVGPMSREELAEAISKPATDAGVRVEQALVEAVTADAMGQPGALALTAHAMREVWRRHRGRTLGVATYHELGGIPGLLAARADEVYLGFSPAERATARELLLRLTACPTGADHVPRRVPQAELLGDRPHHRAARVLAELTRARLVCVERDGVVLAHDALLREWPRMRLWLSEDRHLLRWHQQLSEDATNWQRYDQDSGFLYRGARLAAYHDFPATRLNHRERAFLAASRKVEASERTARRARRITLATALSLVLLLAGVTGLAYSRASSSTAAQQTASSRQLASSALAELPVDPELGLLLARTAVDIAPTEDAATALRQAVVDTKIRAVLPTGQGAVSGVAYSPDGRWLATSGMDGTIRIWPRDTSRDAAPRVLRAGEATHSPVFSPDGGLVATATAAGDVLVWDLNGDGSPRLLRGHVGAVRAVRFSPDGRLLASAGDDGSARLWDVASGHELRVFRGHDKALGVAFSPDGRQLATTGSEGAIRLWPTEDGAEPNLLASTSSAVQAVAFSPDGDRVATAGMDGTIRMWPLSTASTRVVLRGRADAMAAVAFSPDGERVAGAGADGTVWIWPADGGEPVALPGHRSAVAGVVFSPDGLELASAGADGTVRVFDPTGLGAQQVFHGHTGPVTDVAVSPDGRRAASGGVDGTVRVWPLSGGDPVVFTAGAQPVSSVAFSPDGTRLAASVADGTVRLWQVEGAGQPLVLAANDHGSVRGVAFSPDGQLLAGGGDDGVVRIWPADGSRPPVLLGGHDGGIRDVTFSPDGTRVATAGNDGTVRISRVDGSGSAVSLSGHEHGPVWSVSFSPDGRWLASGGSDGTVRIWPTDGSTAPLVLRGHQSGPVWSVMFSPDENWLVSAGEDGTVRVWADDGNHQSFVLRGLGPSIAKAVFTPASDQLVTADDDGTVRVLHCDACAPLPEVRALADARTSRELTPAETQRFLDDTAYGN</sequence>
<dbReference type="InterPro" id="IPR015943">
    <property type="entry name" value="WD40/YVTN_repeat-like_dom_sf"/>
</dbReference>
<dbReference type="PROSITE" id="PS50294">
    <property type="entry name" value="WD_REPEATS_REGION"/>
    <property type="match status" value="11"/>
</dbReference>
<evidence type="ECO:0000256" key="2">
    <source>
        <dbReference type="ARBA" id="ARBA00022737"/>
    </source>
</evidence>
<proteinExistence type="predicted"/>
<dbReference type="PANTHER" id="PTHR19879">
    <property type="entry name" value="TRANSCRIPTION INITIATION FACTOR TFIID"/>
    <property type="match status" value="1"/>
</dbReference>
<reference evidence="5" key="1">
    <citation type="submission" date="2022-06" db="EMBL/GenBank/DDBJ databases">
        <title>Genomic Encyclopedia of Archaeal and Bacterial Type Strains, Phase II (KMG-II): from individual species to whole genera.</title>
        <authorList>
            <person name="Goeker M."/>
        </authorList>
    </citation>
    <scope>NUCLEOTIDE SEQUENCE</scope>
    <source>
        <strain evidence="5">DSM 43935</strain>
    </source>
</reference>
<dbReference type="SMART" id="SM00530">
    <property type="entry name" value="HTH_XRE"/>
    <property type="match status" value="1"/>
</dbReference>